<evidence type="ECO:0000313" key="2">
    <source>
        <dbReference type="Proteomes" id="UP001456344"/>
    </source>
</evidence>
<evidence type="ECO:0000313" key="1">
    <source>
        <dbReference type="EMBL" id="WYW17377.1"/>
    </source>
</evidence>
<dbReference type="Proteomes" id="UP001456344">
    <property type="component" value="Chromosome"/>
</dbReference>
<organism evidence="1 2">
    <name type="scientific">Amycolatopsis coloradensis</name>
    <dbReference type="NCBI Taxonomy" id="76021"/>
    <lineage>
        <taxon>Bacteria</taxon>
        <taxon>Bacillati</taxon>
        <taxon>Actinomycetota</taxon>
        <taxon>Actinomycetes</taxon>
        <taxon>Pseudonocardiales</taxon>
        <taxon>Pseudonocardiaceae</taxon>
        <taxon>Amycolatopsis</taxon>
    </lineage>
</organism>
<name>A0ACD5BDP8_9PSEU</name>
<accession>A0ACD5BDP8</accession>
<gene>
    <name evidence="1" type="ORF">LCL61_17650</name>
</gene>
<reference evidence="1" key="1">
    <citation type="submission" date="2023-10" db="EMBL/GenBank/DDBJ databases">
        <title>Whole genome sequencing of actinobacterial strain Amycolatopsis sp. (BCA-696) identifies the underlying plant growth-promoting genes.</title>
        <authorList>
            <person name="Gandham P."/>
            <person name="Vadla N."/>
            <person name="Saji A."/>
            <person name="Srinivas V."/>
            <person name="Ruperao P."/>
            <person name="Selvanayagam S."/>
            <person name="Saxena R.K."/>
            <person name="Rathore A."/>
            <person name="Gopalakrishnan S."/>
            <person name="Thakur V."/>
        </authorList>
    </citation>
    <scope>NUCLEOTIDE SEQUENCE</scope>
    <source>
        <strain evidence="1">BCA-696</strain>
    </source>
</reference>
<sequence>MTTHQHFAVTVAPDTSAAFSPWTLARVGGLSARTCTLVGGRTEKLLRRAEKLAEEQASIGASLADVCYELVPALDTTPALRRVALAVKRAAFQSATLPADADDLSNHLPADALKLLAAYHRRTEETAELRRELASSVALDSEQARATLVAQLDHEPFVRSLALAAPEWTRHGLGKAREGKLDNRNLRTLYSYVTRTAVKTSPYSRLTTVSMPGVAGTGSRSYSGAALAQLALRAAARDRELAPLLRYRVAAHTSVRPGGFVLLTEAGGQGPMSWLSPFTGHDAAAPAWLFQADNERDHTFAELRELMGGRDSWARYLRMLDSGWIHPVVCSPGTGDPLQGLADTLSAAEGHPMPVRLHRLHRSINRLADAALPERTATIAAAKETQAEWRAASGIRMWTPDLVYEDAATGFGVPDPLDAELGGELSAYASELRPHLFRSHLYDFLLEAFVSRFGRGGRCTDLFGFLAALTVEDRASLPLSQAFSRDRSRADATRRADLPVGRTSAPPSVAVLFQEADTEEGRVPVVNQLCDGVGGMVSRFTDVLGDPLSDALGEWSSAMWPGIARYELVNSRACTTAQYTAAGRLPALIVPGEGMPARPGDLPLERATLIHDADRGVLELLGPDGRPFGLAYLGLIPPHLSSGLPRLLTILANPWVAPHEFGDRQLTSLRPGESEVIARPRKTVGRTVVERANWLCHVDRLPLPVKGEHESETVLRAHRWRREHGIPAEVFCRRIDDFTAKPLWADLRSAVSLAVLQQELAGSVPVRITEALPGLGQHRLRGPSGESLACEYVVGLRWPRPDAH</sequence>
<protein>
    <submittedName>
        <fullName evidence="1">Uncharacterized protein</fullName>
    </submittedName>
</protein>
<dbReference type="EMBL" id="CP150484">
    <property type="protein sequence ID" value="WYW17377.1"/>
    <property type="molecule type" value="Genomic_DNA"/>
</dbReference>
<keyword evidence="2" id="KW-1185">Reference proteome</keyword>
<proteinExistence type="predicted"/>